<comment type="caution">
    <text evidence="8">The sequence shown here is derived from an EMBL/GenBank/DDBJ whole genome shotgun (WGS) entry which is preliminary data.</text>
</comment>
<feature type="non-terminal residue" evidence="8">
    <location>
        <position position="522"/>
    </location>
</feature>
<feature type="domain" description="PH" evidence="6">
    <location>
        <begin position="334"/>
        <end position="449"/>
    </location>
</feature>
<dbReference type="CDD" id="cd00160">
    <property type="entry name" value="RhoGEF"/>
    <property type="match status" value="1"/>
</dbReference>
<dbReference type="InterPro" id="IPR000219">
    <property type="entry name" value="DH_dom"/>
</dbReference>
<dbReference type="PROSITE" id="PS50003">
    <property type="entry name" value="PH_DOMAIN"/>
    <property type="match status" value="1"/>
</dbReference>
<dbReference type="GO" id="GO:0035556">
    <property type="term" value="P:intracellular signal transduction"/>
    <property type="evidence" value="ECO:0007669"/>
    <property type="project" value="InterPro"/>
</dbReference>
<dbReference type="PANTHER" id="PTHR46006:SF2">
    <property type="entry name" value="RHO GUANINE NUCLEOTIDE EXCHANGE FACTOR 3"/>
    <property type="match status" value="1"/>
</dbReference>
<dbReference type="InterPro" id="IPR051480">
    <property type="entry name" value="Endocytic_GEF_Adapter"/>
</dbReference>
<gene>
    <name evidence="8" type="primary">Arhgef3</name>
    <name evidence="8" type="ORF">BUPERY_R04922</name>
</gene>
<dbReference type="GO" id="GO:0005737">
    <property type="term" value="C:cytoplasm"/>
    <property type="evidence" value="ECO:0007669"/>
    <property type="project" value="UniProtKB-SubCell"/>
</dbReference>
<dbReference type="Gene3D" id="1.20.900.10">
    <property type="entry name" value="Dbl homology (DH) domain"/>
    <property type="match status" value="1"/>
</dbReference>
<name>A0A7L3H9D4_9PASS</name>
<reference evidence="8 9" key="1">
    <citation type="submission" date="2019-09" db="EMBL/GenBank/DDBJ databases">
        <title>Bird 10,000 Genomes (B10K) Project - Family phase.</title>
        <authorList>
            <person name="Zhang G."/>
        </authorList>
    </citation>
    <scope>NUCLEOTIDE SEQUENCE [LARGE SCALE GENOMIC DNA]</scope>
    <source>
        <strain evidence="8">B10K-DU-012-02</strain>
    </source>
</reference>
<dbReference type="GO" id="GO:0005085">
    <property type="term" value="F:guanyl-nucleotide exchange factor activity"/>
    <property type="evidence" value="ECO:0007669"/>
    <property type="project" value="UniProtKB-KW"/>
</dbReference>
<dbReference type="FunFam" id="2.30.29.30:FF:000151">
    <property type="entry name" value="Rho guanine nucleotide exchange factor 3"/>
    <property type="match status" value="1"/>
</dbReference>
<dbReference type="InterPro" id="IPR035899">
    <property type="entry name" value="DBL_dom_sf"/>
</dbReference>
<feature type="domain" description="DH" evidence="7">
    <location>
        <begin position="122"/>
        <end position="304"/>
    </location>
</feature>
<comment type="function">
    <text evidence="5">Acts as a guanine nucleotide exchange factor (GEF) for RhoA and RhoB GTPases.</text>
</comment>
<dbReference type="SMART" id="SM00325">
    <property type="entry name" value="RhoGEF"/>
    <property type="match status" value="1"/>
</dbReference>
<dbReference type="FunFam" id="1.20.900.10:FF:000010">
    <property type="entry name" value="Rho guanine nucleotide exchange factor 3 isoform 1"/>
    <property type="match status" value="1"/>
</dbReference>
<dbReference type="Gene3D" id="2.30.29.30">
    <property type="entry name" value="Pleckstrin-homology domain (PH domain)/Phosphotyrosine-binding domain (PTB)"/>
    <property type="match status" value="1"/>
</dbReference>
<proteinExistence type="predicted"/>
<dbReference type="InterPro" id="IPR011993">
    <property type="entry name" value="PH-like_dom_sf"/>
</dbReference>
<dbReference type="InterPro" id="IPR001331">
    <property type="entry name" value="GDS_CDC24_CS"/>
</dbReference>
<accession>A0A7L3H9D4</accession>
<dbReference type="AlphaFoldDB" id="A0A7L3H9D4"/>
<dbReference type="InterPro" id="IPR044129">
    <property type="entry name" value="PH_RhoGEF3_XPLN"/>
</dbReference>
<evidence type="ECO:0000313" key="8">
    <source>
        <dbReference type="EMBL" id="NXU01399.1"/>
    </source>
</evidence>
<dbReference type="PROSITE" id="PS50010">
    <property type="entry name" value="DH_2"/>
    <property type="match status" value="1"/>
</dbReference>
<dbReference type="PANTHER" id="PTHR46006">
    <property type="entry name" value="RHO GUANINE NUCLEOTIDE EXCHANGE FACTOR AT 64C, ISOFORM A"/>
    <property type="match status" value="1"/>
</dbReference>
<dbReference type="PROSITE" id="PS00741">
    <property type="entry name" value="DH_1"/>
    <property type="match status" value="1"/>
</dbReference>
<dbReference type="Pfam" id="PF22697">
    <property type="entry name" value="SOS1_NGEF_PH"/>
    <property type="match status" value="1"/>
</dbReference>
<evidence type="ECO:0000256" key="2">
    <source>
        <dbReference type="ARBA" id="ARBA00022490"/>
    </source>
</evidence>
<dbReference type="InterPro" id="IPR055251">
    <property type="entry name" value="SOS1_NGEF_PH"/>
</dbReference>
<comment type="subcellular location">
    <subcellularLocation>
        <location evidence="1">Cytoplasm</location>
    </subcellularLocation>
</comment>
<feature type="non-terminal residue" evidence="8">
    <location>
        <position position="1"/>
    </location>
</feature>
<organism evidence="8 9">
    <name type="scientific">Buphagus erythrorhynchus</name>
    <name type="common">red-billed oxpecker</name>
    <dbReference type="NCBI Taxonomy" id="245048"/>
    <lineage>
        <taxon>Eukaryota</taxon>
        <taxon>Metazoa</taxon>
        <taxon>Chordata</taxon>
        <taxon>Craniata</taxon>
        <taxon>Vertebrata</taxon>
        <taxon>Euteleostomi</taxon>
        <taxon>Archelosauria</taxon>
        <taxon>Archosauria</taxon>
        <taxon>Dinosauria</taxon>
        <taxon>Saurischia</taxon>
        <taxon>Theropoda</taxon>
        <taxon>Coelurosauria</taxon>
        <taxon>Aves</taxon>
        <taxon>Neognathae</taxon>
        <taxon>Neoaves</taxon>
        <taxon>Telluraves</taxon>
        <taxon>Australaves</taxon>
        <taxon>Passeriformes</taxon>
        <taxon>Sturnidae</taxon>
        <taxon>Buphagus</taxon>
    </lineage>
</organism>
<keyword evidence="3" id="KW-0344">Guanine-nucleotide releasing factor</keyword>
<dbReference type="EMBL" id="VZTT01040307">
    <property type="protein sequence ID" value="NXU01399.1"/>
    <property type="molecule type" value="Genomic_DNA"/>
</dbReference>
<evidence type="ECO:0000256" key="1">
    <source>
        <dbReference type="ARBA" id="ARBA00004496"/>
    </source>
</evidence>
<dbReference type="SUPFAM" id="SSF50729">
    <property type="entry name" value="PH domain-like"/>
    <property type="match status" value="1"/>
</dbReference>
<dbReference type="OrthoDB" id="1716625at2759"/>
<dbReference type="InterPro" id="IPR001849">
    <property type="entry name" value="PH_domain"/>
</dbReference>
<evidence type="ECO:0000313" key="9">
    <source>
        <dbReference type="Proteomes" id="UP000566314"/>
    </source>
</evidence>
<evidence type="ECO:0000256" key="4">
    <source>
        <dbReference type="ARBA" id="ARBA00023847"/>
    </source>
</evidence>
<evidence type="ECO:0000259" key="6">
    <source>
        <dbReference type="PROSITE" id="PS50003"/>
    </source>
</evidence>
<evidence type="ECO:0000256" key="3">
    <source>
        <dbReference type="ARBA" id="ARBA00022658"/>
    </source>
</evidence>
<protein>
    <recommendedName>
        <fullName evidence="4">Rho guanine nucleotide exchange factor 3</fullName>
    </recommendedName>
</protein>
<sequence length="522" mass="59765">MVAKDYPFYLSAKRASFALEAQTVTSPAKETEEPSNKRVKPLSRVTSLASLIPPVRATPLKRFSQTLQRSISFRSESRPDLFSPRPWARNVPPANTKRRDSKLWSETFDVCVNHMLTSKEIKRQEAIFELSQGEEDLIEDLKLAKKAYHDPMLKLSIMTEQELNQIFGTLDSLIPLHEDLLRRLQEVRKPDGSTDHVGHILVGWLPCLNSYDSYCSNQVAAKALLDHKKQDHRVQDFLQRCLESPFSRKLDLWNFLDIPRSRLVKYPLLLREILRHTPNDHPDQQHLEEAINIIQGIVAEINIKTGESECQYYKERLIYLEEGQRDSLIDNSRAVCCHGELKNNRGVKLHVFLFEEVLVITRAVTHNEQLCYQLYRQPIPVRELVLEDLQDGEVRLGGSIRGAFSNNERIKNFFRVSFKNGSQSQTHSLQANDSFNKQQWLNCIRQAKEKAACAGKAGGLEAHFLVSPQGRRVAQGEAALEQMEQSDCESDCSMDTSELSADCERMEQTNSCESEKQIETNV</sequence>
<dbReference type="Pfam" id="PF00621">
    <property type="entry name" value="RhoGEF"/>
    <property type="match status" value="1"/>
</dbReference>
<dbReference type="GO" id="GO:0035025">
    <property type="term" value="P:positive regulation of Rho protein signal transduction"/>
    <property type="evidence" value="ECO:0007669"/>
    <property type="project" value="TreeGrafter"/>
</dbReference>
<evidence type="ECO:0000256" key="5">
    <source>
        <dbReference type="ARBA" id="ARBA00043905"/>
    </source>
</evidence>
<evidence type="ECO:0000259" key="7">
    <source>
        <dbReference type="PROSITE" id="PS50010"/>
    </source>
</evidence>
<dbReference type="SMART" id="SM00233">
    <property type="entry name" value="PH"/>
    <property type="match status" value="1"/>
</dbReference>
<dbReference type="SUPFAM" id="SSF48065">
    <property type="entry name" value="DBL homology domain (DH-domain)"/>
    <property type="match status" value="1"/>
</dbReference>
<dbReference type="Proteomes" id="UP000566314">
    <property type="component" value="Unassembled WGS sequence"/>
</dbReference>
<keyword evidence="9" id="KW-1185">Reference proteome</keyword>
<dbReference type="CDD" id="cd10572">
    <property type="entry name" value="PH_RhoGEF3_XPLN"/>
    <property type="match status" value="1"/>
</dbReference>
<keyword evidence="2" id="KW-0963">Cytoplasm</keyword>